<dbReference type="PANTHER" id="PTHR47643">
    <property type="entry name" value="TPR DOMAIN PROTEIN (AFU_ORTHOLOGUE AFUA_5G12710)"/>
    <property type="match status" value="1"/>
</dbReference>
<evidence type="ECO:0000313" key="2">
    <source>
        <dbReference type="EMBL" id="PWY92204.1"/>
    </source>
</evidence>
<dbReference type="SUPFAM" id="SSF82199">
    <property type="entry name" value="SET domain"/>
    <property type="match status" value="1"/>
</dbReference>
<name>A0A317X0N0_9EURO</name>
<sequence length="714" mass="80657">MDIHEPWLVNKARVLEAVARDDQIIQSRKCQRPQPRFRPSCAPPPYLPCVTPLNGLRKAMLRDLFLEIHHRGVYVLVRTIEVIGKETAVTMLVEDEQKTAFHLSIYNQEPGALHETLRQGTVMIVKEPYLRSKATGEYAVCVDHLSDVIYLYRGDQRVPSLWRLEVSQQSDTAPRWEQVGNGLSKMGKYYNAMECYVNGLRVSTTESEAWSFKLNLALALIQTQQYDAAIKHLDSVPESFQLEKALFCVYQALYGLERYEECYEALKTIRIRGPSTVQVENEFTKVTSRLAEQRYGRYSFKDLQKEAESHDPPLLDRATYIGPVAVRAAGSRGRGLFTTNAVNAGDLLFCEKAFVHSSANTRDVQRRNGVLLLANSERNNVCMGEQAYLISLLAQKLYRNPSLAPIITGLYHGSYMTVDVTEIDGTPVVDTFLAERIITLNAFGCPLSSRKKYLRAIGIESDPQTGPFPFCGLWPTASYINNNCNPNAYRSFIGDMMIVRATKNLPPNAEITFNYFPTSDDNYDECLHRFDSWKFHCQCAICTDVQAAGKDAVSKRKALTDVINRLFRSPERLDANRVKNIIVSMEATYPRPASEVPRISVWNPQMALGRWYRDRKRPLEALDWMLRALESFGYVFDGDMARSGRSLVVQQWGVMDQALIGAWLFLADVYRDIGSEAAAQAIVYAKLSYQMCIGESETFDGRFGRSAAAEAAAA</sequence>
<dbReference type="PROSITE" id="PS50280">
    <property type="entry name" value="SET"/>
    <property type="match status" value="1"/>
</dbReference>
<evidence type="ECO:0000259" key="1">
    <source>
        <dbReference type="PROSITE" id="PS50280"/>
    </source>
</evidence>
<dbReference type="EMBL" id="MSFL01000001">
    <property type="protein sequence ID" value="PWY92204.1"/>
    <property type="molecule type" value="Genomic_DNA"/>
</dbReference>
<comment type="caution">
    <text evidence="2">The sequence shown here is derived from an EMBL/GenBank/DDBJ whole genome shotgun (WGS) entry which is preliminary data.</text>
</comment>
<dbReference type="PANTHER" id="PTHR47643:SF2">
    <property type="entry name" value="TPR DOMAIN PROTEIN (AFU_ORTHOLOGUE AFUA_5G12710)"/>
    <property type="match status" value="1"/>
</dbReference>
<dbReference type="GeneID" id="37068467"/>
<dbReference type="SMART" id="SM00317">
    <property type="entry name" value="SET"/>
    <property type="match status" value="1"/>
</dbReference>
<dbReference type="InterPro" id="IPR001214">
    <property type="entry name" value="SET_dom"/>
</dbReference>
<dbReference type="InterPro" id="IPR053209">
    <property type="entry name" value="Gramillin-biosynth_MTr"/>
</dbReference>
<dbReference type="STRING" id="1448321.A0A317X0N0"/>
<reference evidence="2 3" key="1">
    <citation type="submission" date="2016-12" db="EMBL/GenBank/DDBJ databases">
        <title>The genomes of Aspergillus section Nigri reveals drivers in fungal speciation.</title>
        <authorList>
            <consortium name="DOE Joint Genome Institute"/>
            <person name="Vesth T.C."/>
            <person name="Nybo J."/>
            <person name="Theobald S."/>
            <person name="Brandl J."/>
            <person name="Frisvad J.C."/>
            <person name="Nielsen K.F."/>
            <person name="Lyhne E.K."/>
            <person name="Kogle M.E."/>
            <person name="Kuo A."/>
            <person name="Riley R."/>
            <person name="Clum A."/>
            <person name="Nolan M."/>
            <person name="Lipzen A."/>
            <person name="Salamov A."/>
            <person name="Henrissat B."/>
            <person name="Wiebenga A."/>
            <person name="De Vries R.P."/>
            <person name="Grigoriev I.V."/>
            <person name="Mortensen U.H."/>
            <person name="Andersen M.R."/>
            <person name="Baker S.E."/>
        </authorList>
    </citation>
    <scope>NUCLEOTIDE SEQUENCE [LARGE SCALE GENOMIC DNA]</scope>
    <source>
        <strain evidence="2 3">CBS 117.55</strain>
    </source>
</reference>
<protein>
    <submittedName>
        <fullName evidence="2">TPR domain protein</fullName>
    </submittedName>
</protein>
<feature type="domain" description="SET" evidence="1">
    <location>
        <begin position="322"/>
        <end position="516"/>
    </location>
</feature>
<keyword evidence="3" id="KW-1185">Reference proteome</keyword>
<dbReference type="Gene3D" id="1.25.40.10">
    <property type="entry name" value="Tetratricopeptide repeat domain"/>
    <property type="match status" value="1"/>
</dbReference>
<gene>
    <name evidence="2" type="ORF">BO70DRAFT_391625</name>
</gene>
<dbReference type="Pfam" id="PF00856">
    <property type="entry name" value="SET"/>
    <property type="match status" value="1"/>
</dbReference>
<dbReference type="VEuPathDB" id="FungiDB:BO70DRAFT_391625"/>
<evidence type="ECO:0000313" key="3">
    <source>
        <dbReference type="Proteomes" id="UP000247233"/>
    </source>
</evidence>
<dbReference type="InterPro" id="IPR046341">
    <property type="entry name" value="SET_dom_sf"/>
</dbReference>
<organism evidence="2 3">
    <name type="scientific">Aspergillus heteromorphus CBS 117.55</name>
    <dbReference type="NCBI Taxonomy" id="1448321"/>
    <lineage>
        <taxon>Eukaryota</taxon>
        <taxon>Fungi</taxon>
        <taxon>Dikarya</taxon>
        <taxon>Ascomycota</taxon>
        <taxon>Pezizomycotina</taxon>
        <taxon>Eurotiomycetes</taxon>
        <taxon>Eurotiomycetidae</taxon>
        <taxon>Eurotiales</taxon>
        <taxon>Aspergillaceae</taxon>
        <taxon>Aspergillus</taxon>
        <taxon>Aspergillus subgen. Circumdati</taxon>
    </lineage>
</organism>
<dbReference type="InterPro" id="IPR011990">
    <property type="entry name" value="TPR-like_helical_dom_sf"/>
</dbReference>
<dbReference type="SUPFAM" id="SSF48452">
    <property type="entry name" value="TPR-like"/>
    <property type="match status" value="1"/>
</dbReference>
<proteinExistence type="predicted"/>
<accession>A0A317X0N0</accession>
<dbReference type="Gene3D" id="2.170.270.10">
    <property type="entry name" value="SET domain"/>
    <property type="match status" value="1"/>
</dbReference>
<dbReference type="OrthoDB" id="438641at2759"/>
<dbReference type="Proteomes" id="UP000247233">
    <property type="component" value="Unassembled WGS sequence"/>
</dbReference>
<dbReference type="AlphaFoldDB" id="A0A317X0N0"/>
<dbReference type="RefSeq" id="XP_025403943.1">
    <property type="nucleotide sequence ID" value="XM_025546230.1"/>
</dbReference>